<protein>
    <submittedName>
        <fullName evidence="1">Uncharacterized protein</fullName>
    </submittedName>
</protein>
<comment type="caution">
    <text evidence="1">The sequence shown here is derived from an EMBL/GenBank/DDBJ whole genome shotgun (WGS) entry which is preliminary data.</text>
</comment>
<sequence length="306" mass="33417">MASKVKSYFLAPSFDLSPGTIKLGSIIKSINAPHVDKTEPLPIDPCSIQTVETKIYHKNFVGGSSIFGGISVGFLKSIFGAGADARVGIARNEERDILCLSLETKYFEPAQEYLQQSLTNALKDSKMAAYVKSKGFGIRRRRLFMITGVKIATGVRISTIRWRDTGVFARIEVDAALLTGIPVQTGPAIGFGSKAFEKTEFSLDEENPIVLSYQVTEIIRKKKGDAQSKPYKSGALMSGRFAQNNLADEFELQTEDLDTDGCTIDDFGIGDCLVPNIGEQTPITDKEDGHFGIHVVPYPNLEGIHS</sequence>
<organism evidence="1 2">
    <name type="scientific">Orbilia oligospora</name>
    <name type="common">Nematode-trapping fungus</name>
    <name type="synonym">Arthrobotrys oligospora</name>
    <dbReference type="NCBI Taxonomy" id="2813651"/>
    <lineage>
        <taxon>Eukaryota</taxon>
        <taxon>Fungi</taxon>
        <taxon>Dikarya</taxon>
        <taxon>Ascomycota</taxon>
        <taxon>Pezizomycotina</taxon>
        <taxon>Orbiliomycetes</taxon>
        <taxon>Orbiliales</taxon>
        <taxon>Orbiliaceae</taxon>
        <taxon>Orbilia</taxon>
    </lineage>
</organism>
<evidence type="ECO:0000313" key="2">
    <source>
        <dbReference type="Proteomes" id="UP000475325"/>
    </source>
</evidence>
<gene>
    <name evidence="1" type="ORF">TWF102_011749</name>
</gene>
<dbReference type="AlphaFoldDB" id="A0A7C8N5T7"/>
<proteinExistence type="predicted"/>
<evidence type="ECO:0000313" key="1">
    <source>
        <dbReference type="EMBL" id="KAF3084969.1"/>
    </source>
</evidence>
<dbReference type="Proteomes" id="UP000475325">
    <property type="component" value="Unassembled WGS sequence"/>
</dbReference>
<name>A0A7C8N5T7_ORBOL</name>
<accession>A0A7C8N5T7</accession>
<dbReference type="EMBL" id="WIQW01000094">
    <property type="protein sequence ID" value="KAF3084969.1"/>
    <property type="molecule type" value="Genomic_DNA"/>
</dbReference>
<reference evidence="1 2" key="1">
    <citation type="submission" date="2019-06" db="EMBL/GenBank/DDBJ databases">
        <authorList>
            <person name="Palmer J.M."/>
        </authorList>
    </citation>
    <scope>NUCLEOTIDE SEQUENCE [LARGE SCALE GENOMIC DNA]</scope>
    <source>
        <strain evidence="1 2">TWF102</strain>
    </source>
</reference>